<dbReference type="AlphaFoldDB" id="A0A8J8NH42"/>
<dbReference type="Proteomes" id="UP000785679">
    <property type="component" value="Unassembled WGS sequence"/>
</dbReference>
<proteinExistence type="predicted"/>
<protein>
    <submittedName>
        <fullName evidence="1">Uncharacterized protein</fullName>
    </submittedName>
</protein>
<accession>A0A8J8NH42</accession>
<evidence type="ECO:0000313" key="2">
    <source>
        <dbReference type="Proteomes" id="UP000785679"/>
    </source>
</evidence>
<evidence type="ECO:0000313" key="1">
    <source>
        <dbReference type="EMBL" id="TNV74948.1"/>
    </source>
</evidence>
<name>A0A8J8NH42_HALGN</name>
<keyword evidence="2" id="KW-1185">Reference proteome</keyword>
<gene>
    <name evidence="1" type="ORF">FGO68_gene9577</name>
</gene>
<comment type="caution">
    <text evidence="1">The sequence shown here is derived from an EMBL/GenBank/DDBJ whole genome shotgun (WGS) entry which is preliminary data.</text>
</comment>
<dbReference type="EMBL" id="RRYP01016541">
    <property type="protein sequence ID" value="TNV74948.1"/>
    <property type="molecule type" value="Genomic_DNA"/>
</dbReference>
<dbReference type="OrthoDB" id="294052at2759"/>
<sequence>MQDDENFIIIETQIVKKQWAHILYHAKIKDVEAIIDRGEPRKLNVNIKIQSLQSMKVSYLLFRNLIKMCSCYLMIVHILQELKDTLMI</sequence>
<reference evidence="1" key="1">
    <citation type="submission" date="2019-06" db="EMBL/GenBank/DDBJ databases">
        <authorList>
            <person name="Zheng W."/>
        </authorList>
    </citation>
    <scope>NUCLEOTIDE SEQUENCE</scope>
    <source>
        <strain evidence="1">QDHG01</strain>
    </source>
</reference>
<organism evidence="1 2">
    <name type="scientific">Halteria grandinella</name>
    <dbReference type="NCBI Taxonomy" id="5974"/>
    <lineage>
        <taxon>Eukaryota</taxon>
        <taxon>Sar</taxon>
        <taxon>Alveolata</taxon>
        <taxon>Ciliophora</taxon>
        <taxon>Intramacronucleata</taxon>
        <taxon>Spirotrichea</taxon>
        <taxon>Stichotrichia</taxon>
        <taxon>Sporadotrichida</taxon>
        <taxon>Halteriidae</taxon>
        <taxon>Halteria</taxon>
    </lineage>
</organism>